<protein>
    <submittedName>
        <fullName evidence="4">TetR/AcrR family transcriptional regulator</fullName>
    </submittedName>
</protein>
<dbReference type="InterPro" id="IPR050109">
    <property type="entry name" value="HTH-type_TetR-like_transc_reg"/>
</dbReference>
<dbReference type="EMBL" id="RFFN01000001">
    <property type="protein sequence ID" value="RMH99302.1"/>
    <property type="molecule type" value="Genomic_DNA"/>
</dbReference>
<dbReference type="PANTHER" id="PTHR30055:SF223">
    <property type="entry name" value="HTH-TYPE TRANSCRIPTIONAL REGULATOR UIDR"/>
    <property type="match status" value="1"/>
</dbReference>
<name>A0ABX9V0P9_9PSED</name>
<sequence length="224" mass="25221">MAPRPKTRDRIIEASLALFNAQGERNVTTNHIAAHLGISPGNLYYHFPNKQAIVAELFGQYESRVDQFLRLPPAREIQVQDKALYLEALLDAMWAYRFLHRDLEGLLDANRELAQRYQVFAARCLQHAQAIYRGFVVAGILVMDDAQTEALALNAWIILTSWVRFLGTVSAGADQLDQLQLRRGIYQVLALESGFVAPAAREAVAALQREYFVELEPLLQVPSS</sequence>
<dbReference type="InterPro" id="IPR009057">
    <property type="entry name" value="Homeodomain-like_sf"/>
</dbReference>
<evidence type="ECO:0000256" key="2">
    <source>
        <dbReference type="PROSITE-ProRule" id="PRU00335"/>
    </source>
</evidence>
<dbReference type="PRINTS" id="PR00455">
    <property type="entry name" value="HTHTETR"/>
</dbReference>
<dbReference type="InterPro" id="IPR025722">
    <property type="entry name" value="TetR"/>
</dbReference>
<accession>A0ABX9V0P9</accession>
<feature type="DNA-binding region" description="H-T-H motif" evidence="2">
    <location>
        <begin position="28"/>
        <end position="47"/>
    </location>
</feature>
<keyword evidence="5" id="KW-1185">Reference proteome</keyword>
<dbReference type="InterPro" id="IPR001647">
    <property type="entry name" value="HTH_TetR"/>
</dbReference>
<evidence type="ECO:0000259" key="3">
    <source>
        <dbReference type="PROSITE" id="PS50977"/>
    </source>
</evidence>
<dbReference type="Proteomes" id="UP000279228">
    <property type="component" value="Unassembled WGS sequence"/>
</dbReference>
<dbReference type="PANTHER" id="PTHR30055">
    <property type="entry name" value="HTH-TYPE TRANSCRIPTIONAL REGULATOR RUTR"/>
    <property type="match status" value="1"/>
</dbReference>
<gene>
    <name evidence="4" type="ORF">EA798_01105</name>
</gene>
<reference evidence="4 5" key="1">
    <citation type="submission" date="2018-10" db="EMBL/GenBank/DDBJ databases">
        <title>Pseudomonas songnenensis NEAU-ST5-5(T) genome.</title>
        <authorList>
            <person name="Pengp J."/>
            <person name="Liu Z.-P."/>
        </authorList>
    </citation>
    <scope>NUCLEOTIDE SEQUENCE [LARGE SCALE GENOMIC DNA]</scope>
    <source>
        <strain evidence="4 5">NEAU-ST5-5</strain>
    </source>
</reference>
<dbReference type="Pfam" id="PF13972">
    <property type="entry name" value="TetR"/>
    <property type="match status" value="1"/>
</dbReference>
<comment type="caution">
    <text evidence="4">The sequence shown here is derived from an EMBL/GenBank/DDBJ whole genome shotgun (WGS) entry which is preliminary data.</text>
</comment>
<dbReference type="SUPFAM" id="SSF46689">
    <property type="entry name" value="Homeodomain-like"/>
    <property type="match status" value="1"/>
</dbReference>
<proteinExistence type="predicted"/>
<dbReference type="RefSeq" id="WP_122097770.1">
    <property type="nucleotide sequence ID" value="NZ_JAMOHS010000002.1"/>
</dbReference>
<evidence type="ECO:0000313" key="5">
    <source>
        <dbReference type="Proteomes" id="UP000279228"/>
    </source>
</evidence>
<dbReference type="Gene3D" id="1.10.357.10">
    <property type="entry name" value="Tetracycline Repressor, domain 2"/>
    <property type="match status" value="1"/>
</dbReference>
<feature type="domain" description="HTH tetR-type" evidence="3">
    <location>
        <begin position="5"/>
        <end position="65"/>
    </location>
</feature>
<evidence type="ECO:0000256" key="1">
    <source>
        <dbReference type="ARBA" id="ARBA00023125"/>
    </source>
</evidence>
<evidence type="ECO:0000313" key="4">
    <source>
        <dbReference type="EMBL" id="RMH99302.1"/>
    </source>
</evidence>
<dbReference type="PROSITE" id="PS50977">
    <property type="entry name" value="HTH_TETR_2"/>
    <property type="match status" value="1"/>
</dbReference>
<keyword evidence="1 2" id="KW-0238">DNA-binding</keyword>
<organism evidence="4 5">
    <name type="scientific">Pseudomonas songnenensis</name>
    <dbReference type="NCBI Taxonomy" id="1176259"/>
    <lineage>
        <taxon>Bacteria</taxon>
        <taxon>Pseudomonadati</taxon>
        <taxon>Pseudomonadota</taxon>
        <taxon>Gammaproteobacteria</taxon>
        <taxon>Pseudomonadales</taxon>
        <taxon>Pseudomonadaceae</taxon>
        <taxon>Pseudomonas</taxon>
    </lineage>
</organism>
<dbReference type="Pfam" id="PF00440">
    <property type="entry name" value="TetR_N"/>
    <property type="match status" value="1"/>
</dbReference>